<comment type="catalytic activity">
    <reaction evidence="6">
        <text>a 2'-deoxycytidine in DNA + S-adenosyl-L-methionine = a 5-methyl-2'-deoxycytidine in DNA + S-adenosyl-L-homocysteine + H(+)</text>
        <dbReference type="Rhea" id="RHEA:13681"/>
        <dbReference type="Rhea" id="RHEA-COMP:11369"/>
        <dbReference type="Rhea" id="RHEA-COMP:11370"/>
        <dbReference type="ChEBI" id="CHEBI:15378"/>
        <dbReference type="ChEBI" id="CHEBI:57856"/>
        <dbReference type="ChEBI" id="CHEBI:59789"/>
        <dbReference type="ChEBI" id="CHEBI:85452"/>
        <dbReference type="ChEBI" id="CHEBI:85454"/>
        <dbReference type="EC" id="2.1.1.37"/>
    </reaction>
</comment>
<dbReference type="GO" id="GO:0008168">
    <property type="term" value="F:methyltransferase activity"/>
    <property type="evidence" value="ECO:0007669"/>
    <property type="project" value="UniProtKB-KW"/>
</dbReference>
<dbReference type="InterPro" id="IPR031303">
    <property type="entry name" value="C5_meth_CS"/>
</dbReference>
<feature type="active site" evidence="7">
    <location>
        <position position="81"/>
    </location>
</feature>
<dbReference type="PANTHER" id="PTHR10629:SF52">
    <property type="entry name" value="DNA (CYTOSINE-5)-METHYLTRANSFERASE 1"/>
    <property type="match status" value="1"/>
</dbReference>
<dbReference type="PRINTS" id="PR00105">
    <property type="entry name" value="C5METTRFRASE"/>
</dbReference>
<evidence type="ECO:0000256" key="1">
    <source>
        <dbReference type="ARBA" id="ARBA00011975"/>
    </source>
</evidence>
<dbReference type="InterPro" id="IPR050390">
    <property type="entry name" value="C5-Methyltransferase"/>
</dbReference>
<reference evidence="9 10" key="1">
    <citation type="journal article" date="2021" name="Front. Microbiol.">
        <title>Aerobic Denitrification and Heterotrophic Sulfur Oxidation in the Genus Halomonas Revealed by Six Novel Species Characterizations and Genome-Based Analysis.</title>
        <authorList>
            <person name="Wang L."/>
            <person name="Shao Z."/>
        </authorList>
    </citation>
    <scope>NUCLEOTIDE SEQUENCE [LARGE SCALE GENOMIC DNA]</scope>
    <source>
        <strain evidence="9 10">MCCC 1A11059</strain>
    </source>
</reference>
<name>A0ABX7W918_9GAMM</name>
<dbReference type="GO" id="GO:0032259">
    <property type="term" value="P:methylation"/>
    <property type="evidence" value="ECO:0007669"/>
    <property type="project" value="UniProtKB-KW"/>
</dbReference>
<comment type="similarity">
    <text evidence="7 8">Belongs to the class I-like SAM-binding methyltransferase superfamily. C5-methyltransferase family.</text>
</comment>
<gene>
    <name evidence="9" type="ORF">HNO51_17525</name>
</gene>
<proteinExistence type="inferred from homology"/>
<keyword evidence="3 7" id="KW-0808">Transferase</keyword>
<dbReference type="NCBIfam" id="TIGR00675">
    <property type="entry name" value="dcm"/>
    <property type="match status" value="1"/>
</dbReference>
<evidence type="ECO:0000256" key="5">
    <source>
        <dbReference type="ARBA" id="ARBA00022747"/>
    </source>
</evidence>
<dbReference type="InterPro" id="IPR001525">
    <property type="entry name" value="C5_MeTfrase"/>
</dbReference>
<sequence>MANIACIDLFCGAGGLTHGLVLEGIDVTAGVDVDPACRYPFETNNQGARFLKRDVRELEGEELNSLFGESEVRLLAGCAPCQPFSTYAQRYDIKRDHKWGLLYEFSRLAEATTPDLVTMENVPSLAKNKVFLDFVEELERLGYRTHHEIVDCSKYGVPQTRRRLVLLASRHGDIRLVPPTTPEPRTVQDVIGHLPRIKAGEALPSDPLHTASSLSDINLKRIRASKPGGSWKDWPEHLVAACHRSKTGSTYPSVYGRMEWGRPAPTMTTQCHGYGNGRFGHPSQDRAISLREAAILQSFPETYKFAACHEDVSFSTLARLIGNAVPVELGRAVGKSVWAHLESLGLAPVKAVWNGGSRDTEAHIS</sequence>
<keyword evidence="2 7" id="KW-0489">Methyltransferase</keyword>
<dbReference type="EMBL" id="CP053381">
    <property type="protein sequence ID" value="QTP56325.1"/>
    <property type="molecule type" value="Genomic_DNA"/>
</dbReference>
<dbReference type="Gene3D" id="3.40.50.150">
    <property type="entry name" value="Vaccinia Virus protein VP39"/>
    <property type="match status" value="1"/>
</dbReference>
<dbReference type="Gene3D" id="3.90.120.10">
    <property type="entry name" value="DNA Methylase, subunit A, domain 2"/>
    <property type="match status" value="1"/>
</dbReference>
<evidence type="ECO:0000256" key="2">
    <source>
        <dbReference type="ARBA" id="ARBA00022603"/>
    </source>
</evidence>
<dbReference type="RefSeq" id="WP_209538013.1">
    <property type="nucleotide sequence ID" value="NZ_CP053381.1"/>
</dbReference>
<dbReference type="Pfam" id="PF00145">
    <property type="entry name" value="DNA_methylase"/>
    <property type="match status" value="1"/>
</dbReference>
<evidence type="ECO:0000256" key="8">
    <source>
        <dbReference type="RuleBase" id="RU000416"/>
    </source>
</evidence>
<protein>
    <recommendedName>
        <fullName evidence="1">DNA (cytosine-5-)-methyltransferase</fullName>
        <ecNumber evidence="1">2.1.1.37</ecNumber>
    </recommendedName>
</protein>
<dbReference type="PANTHER" id="PTHR10629">
    <property type="entry name" value="CYTOSINE-SPECIFIC METHYLTRANSFERASE"/>
    <property type="match status" value="1"/>
</dbReference>
<keyword evidence="5" id="KW-0680">Restriction system</keyword>
<dbReference type="PROSITE" id="PS00095">
    <property type="entry name" value="C5_MTASE_2"/>
    <property type="match status" value="1"/>
</dbReference>
<evidence type="ECO:0000256" key="7">
    <source>
        <dbReference type="PROSITE-ProRule" id="PRU01016"/>
    </source>
</evidence>
<evidence type="ECO:0000256" key="6">
    <source>
        <dbReference type="ARBA" id="ARBA00047422"/>
    </source>
</evidence>
<keyword evidence="10" id="KW-1185">Reference proteome</keyword>
<dbReference type="PROSITE" id="PS51679">
    <property type="entry name" value="SAM_MT_C5"/>
    <property type="match status" value="1"/>
</dbReference>
<dbReference type="Proteomes" id="UP000671868">
    <property type="component" value="Chromosome"/>
</dbReference>
<organism evidence="9 10">
    <name type="scientific">Billgrantia sulfidoxydans</name>
    <dbReference type="NCBI Taxonomy" id="2733484"/>
    <lineage>
        <taxon>Bacteria</taxon>
        <taxon>Pseudomonadati</taxon>
        <taxon>Pseudomonadota</taxon>
        <taxon>Gammaproteobacteria</taxon>
        <taxon>Oceanospirillales</taxon>
        <taxon>Halomonadaceae</taxon>
        <taxon>Billgrantia</taxon>
    </lineage>
</organism>
<keyword evidence="4 7" id="KW-0949">S-adenosyl-L-methionine</keyword>
<evidence type="ECO:0000256" key="4">
    <source>
        <dbReference type="ARBA" id="ARBA00022691"/>
    </source>
</evidence>
<dbReference type="SUPFAM" id="SSF53335">
    <property type="entry name" value="S-adenosyl-L-methionine-dependent methyltransferases"/>
    <property type="match status" value="1"/>
</dbReference>
<evidence type="ECO:0000313" key="10">
    <source>
        <dbReference type="Proteomes" id="UP000671868"/>
    </source>
</evidence>
<dbReference type="EC" id="2.1.1.37" evidence="1"/>
<accession>A0ABX7W918</accession>
<evidence type="ECO:0000313" key="9">
    <source>
        <dbReference type="EMBL" id="QTP56325.1"/>
    </source>
</evidence>
<evidence type="ECO:0000256" key="3">
    <source>
        <dbReference type="ARBA" id="ARBA00022679"/>
    </source>
</evidence>
<dbReference type="InterPro" id="IPR029063">
    <property type="entry name" value="SAM-dependent_MTases_sf"/>
</dbReference>